<reference evidence="3" key="1">
    <citation type="journal article" date="2019" name="Int. J. Syst. Evol. Microbiol.">
        <title>The Global Catalogue of Microorganisms (GCM) 10K type strain sequencing project: providing services to taxonomists for standard genome sequencing and annotation.</title>
        <authorList>
            <consortium name="The Broad Institute Genomics Platform"/>
            <consortium name="The Broad Institute Genome Sequencing Center for Infectious Disease"/>
            <person name="Wu L."/>
            <person name="Ma J."/>
        </authorList>
    </citation>
    <scope>NUCLEOTIDE SEQUENCE [LARGE SCALE GENOMIC DNA]</scope>
    <source>
        <strain evidence="3">CCM 8691</strain>
    </source>
</reference>
<proteinExistence type="predicted"/>
<evidence type="ECO:0008006" key="4">
    <source>
        <dbReference type="Google" id="ProtNLM"/>
    </source>
</evidence>
<comment type="caution">
    <text evidence="2">The sequence shown here is derived from an EMBL/GenBank/DDBJ whole genome shotgun (WGS) entry which is preliminary data.</text>
</comment>
<evidence type="ECO:0000256" key="1">
    <source>
        <dbReference type="SAM" id="SignalP"/>
    </source>
</evidence>
<feature type="signal peptide" evidence="1">
    <location>
        <begin position="1"/>
        <end position="21"/>
    </location>
</feature>
<protein>
    <recommendedName>
        <fullName evidence="4">Lipoprotein</fullName>
    </recommendedName>
</protein>
<evidence type="ECO:0000313" key="2">
    <source>
        <dbReference type="EMBL" id="MFC4213095.1"/>
    </source>
</evidence>
<name>A0ABV8PGA4_9SPHI</name>
<dbReference type="PANTHER" id="PTHR39767:SF2">
    <property type="entry name" value="CHROMOSOME UNDETERMINED SCAFFOLD_1, WHOLE GENOME SHOTGUN SEQUENCE"/>
    <property type="match status" value="1"/>
</dbReference>
<sequence>MKKLIYSLLLLSLFSSCSKNVENEAEVYFNDFESRNLSDITSGVIEAYNGSNVIGRYNSGGFDLQLDNLPKHKLIEVSFDLYIHDSWAGNKTGIGIDGPDIWKFIVDGNLYVNTTFSNEDCDNSGFCPPQSYPQDYPNYNHNPKSGAVNPNLPGVCNLQGKIGGTTLYRITKTIEHSNSSALMQFRDQLVQTNTADKKCDESWSVDNIRVKAISL</sequence>
<feature type="chain" id="PRO_5046163267" description="Lipoprotein" evidence="1">
    <location>
        <begin position="22"/>
        <end position="215"/>
    </location>
</feature>
<organism evidence="2 3">
    <name type="scientific">Pedobacter lithocola</name>
    <dbReference type="NCBI Taxonomy" id="1908239"/>
    <lineage>
        <taxon>Bacteria</taxon>
        <taxon>Pseudomonadati</taxon>
        <taxon>Bacteroidota</taxon>
        <taxon>Sphingobacteriia</taxon>
        <taxon>Sphingobacteriales</taxon>
        <taxon>Sphingobacteriaceae</taxon>
        <taxon>Pedobacter</taxon>
    </lineage>
</organism>
<accession>A0ABV8PGA4</accession>
<keyword evidence="3" id="KW-1185">Reference proteome</keyword>
<evidence type="ECO:0000313" key="3">
    <source>
        <dbReference type="Proteomes" id="UP001595789"/>
    </source>
</evidence>
<dbReference type="EMBL" id="JBHSBW010000016">
    <property type="protein sequence ID" value="MFC4213095.1"/>
    <property type="molecule type" value="Genomic_DNA"/>
</dbReference>
<dbReference type="Proteomes" id="UP001595789">
    <property type="component" value="Unassembled WGS sequence"/>
</dbReference>
<dbReference type="PROSITE" id="PS51257">
    <property type="entry name" value="PROKAR_LIPOPROTEIN"/>
    <property type="match status" value="1"/>
</dbReference>
<dbReference type="RefSeq" id="WP_378987868.1">
    <property type="nucleotide sequence ID" value="NZ_JBHSBW010000016.1"/>
</dbReference>
<dbReference type="PANTHER" id="PTHR39767">
    <property type="entry name" value="CALCIUM/CALMODULIN-BINDING MEMBRANE PROTEIN PCM4-RELATED"/>
    <property type="match status" value="1"/>
</dbReference>
<gene>
    <name evidence="2" type="ORF">ACFOWA_18005</name>
</gene>
<keyword evidence="1" id="KW-0732">Signal</keyword>